<protein>
    <submittedName>
        <fullName evidence="2">Uncharacterized protein</fullName>
    </submittedName>
</protein>
<comment type="caution">
    <text evidence="2">The sequence shown here is derived from an EMBL/GenBank/DDBJ whole genome shotgun (WGS) entry which is preliminary data.</text>
</comment>
<dbReference type="EMBL" id="NBSH01000007">
    <property type="protein sequence ID" value="ORX36762.1"/>
    <property type="molecule type" value="Genomic_DNA"/>
</dbReference>
<feature type="transmembrane region" description="Helical" evidence="1">
    <location>
        <begin position="93"/>
        <end position="114"/>
    </location>
</feature>
<dbReference type="AlphaFoldDB" id="A0A1Y1UFG6"/>
<dbReference type="GeneID" id="33554847"/>
<keyword evidence="1" id="KW-0472">Membrane</keyword>
<proteinExistence type="predicted"/>
<gene>
    <name evidence="2" type="ORF">BD324DRAFT_566709</name>
</gene>
<feature type="non-terminal residue" evidence="2">
    <location>
        <position position="445"/>
    </location>
</feature>
<name>A0A1Y1UFG6_9TREE</name>
<organism evidence="2 3">
    <name type="scientific">Kockovaella imperatae</name>
    <dbReference type="NCBI Taxonomy" id="4999"/>
    <lineage>
        <taxon>Eukaryota</taxon>
        <taxon>Fungi</taxon>
        <taxon>Dikarya</taxon>
        <taxon>Basidiomycota</taxon>
        <taxon>Agaricomycotina</taxon>
        <taxon>Tremellomycetes</taxon>
        <taxon>Tremellales</taxon>
        <taxon>Cuniculitremaceae</taxon>
        <taxon>Kockovaella</taxon>
    </lineage>
</organism>
<evidence type="ECO:0000313" key="2">
    <source>
        <dbReference type="EMBL" id="ORX36762.1"/>
    </source>
</evidence>
<dbReference type="STRING" id="4999.A0A1Y1UFG6"/>
<evidence type="ECO:0000256" key="1">
    <source>
        <dbReference type="SAM" id="Phobius"/>
    </source>
</evidence>
<sequence>MPHDLSFLDQLEEWLEAQVPRNMHDFPMRMLETMERMSNELMETLNIHVPPSISIPFPPFNAKEIPVIKACCHRPPPPTLYHRASRLVKAHPYVVGGGAALIMTVGLGVGRMIIRRNVKRFGTRGVVQDGMLKETIVILSPSPMPPMLWPLAISLLKAGYIVLIAVPHIDDAEQLEKRLAPLEEKSGLRVLIYDPEDSSTFPPFHRSLQATLTLRFPAPNAQSSGDPYNPKPTHVPHIHAFVSLYPLHPAPPSQPGALPALPTLLSPTGVGKPPMLVTLYPSGSVVVQPDLFASQVLTSTHRLLSSNLAASSSSRIISVFLGHLDLPPLHQMLTNAKLMIYRFTLKDKWQHASGLGKVAVIKDAAVQVLSNVYTFVTGRLGIGAAARDYALFEQRFLRLLKSRHGNHWTFGQYPFLPFALAKLPPPILPRVLGIMPVLPGPTGPM</sequence>
<dbReference type="InParanoid" id="A0A1Y1UFG6"/>
<dbReference type="Proteomes" id="UP000193218">
    <property type="component" value="Unassembled WGS sequence"/>
</dbReference>
<evidence type="ECO:0000313" key="3">
    <source>
        <dbReference type="Proteomes" id="UP000193218"/>
    </source>
</evidence>
<dbReference type="RefSeq" id="XP_021870831.1">
    <property type="nucleotide sequence ID" value="XM_022013039.1"/>
</dbReference>
<keyword evidence="3" id="KW-1185">Reference proteome</keyword>
<keyword evidence="1" id="KW-0812">Transmembrane</keyword>
<accession>A0A1Y1UFG6</accession>
<keyword evidence="1" id="KW-1133">Transmembrane helix</keyword>
<reference evidence="2 3" key="1">
    <citation type="submission" date="2017-03" db="EMBL/GenBank/DDBJ databases">
        <title>Widespread Adenine N6-methylation of Active Genes in Fungi.</title>
        <authorList>
            <consortium name="DOE Joint Genome Institute"/>
            <person name="Mondo S.J."/>
            <person name="Dannebaum R.O."/>
            <person name="Kuo R.C."/>
            <person name="Louie K.B."/>
            <person name="Bewick A.J."/>
            <person name="Labutti K."/>
            <person name="Haridas S."/>
            <person name="Kuo A."/>
            <person name="Salamov A."/>
            <person name="Ahrendt S.R."/>
            <person name="Lau R."/>
            <person name="Bowen B.P."/>
            <person name="Lipzen A."/>
            <person name="Sullivan W."/>
            <person name="Andreopoulos W.B."/>
            <person name="Clum A."/>
            <person name="Lindquist E."/>
            <person name="Daum C."/>
            <person name="Northen T.R."/>
            <person name="Ramamoorthy G."/>
            <person name="Schmitz R.J."/>
            <person name="Gryganskyi A."/>
            <person name="Culley D."/>
            <person name="Magnuson J."/>
            <person name="James T.Y."/>
            <person name="O'Malley M.A."/>
            <person name="Stajich J.E."/>
            <person name="Spatafora J.W."/>
            <person name="Visel A."/>
            <person name="Grigoriev I.V."/>
        </authorList>
    </citation>
    <scope>NUCLEOTIDE SEQUENCE [LARGE SCALE GENOMIC DNA]</scope>
    <source>
        <strain evidence="2 3">NRRL Y-17943</strain>
    </source>
</reference>
<dbReference type="OrthoDB" id="5308060at2759"/>